<keyword evidence="3" id="KW-1185">Reference proteome</keyword>
<dbReference type="EMBL" id="KB742435">
    <property type="protein sequence ID" value="EOB08595.1"/>
    <property type="molecule type" value="Genomic_DNA"/>
</dbReference>
<name>R0M3A8_ANAPL</name>
<gene>
    <name evidence="2" type="ORF">Anapl_05861</name>
</gene>
<reference evidence="3" key="1">
    <citation type="journal article" date="2013" name="Nat. Genet.">
        <title>The duck genome and transcriptome provide insight into an avian influenza virus reservoir species.</title>
        <authorList>
            <person name="Huang Y."/>
            <person name="Li Y."/>
            <person name="Burt D.W."/>
            <person name="Chen H."/>
            <person name="Zhang Y."/>
            <person name="Qian W."/>
            <person name="Kim H."/>
            <person name="Gan S."/>
            <person name="Zhao Y."/>
            <person name="Li J."/>
            <person name="Yi K."/>
            <person name="Feng H."/>
            <person name="Zhu P."/>
            <person name="Li B."/>
            <person name="Liu Q."/>
            <person name="Fairley S."/>
            <person name="Magor K.E."/>
            <person name="Du Z."/>
            <person name="Hu X."/>
            <person name="Goodman L."/>
            <person name="Tafer H."/>
            <person name="Vignal A."/>
            <person name="Lee T."/>
            <person name="Kim K.W."/>
            <person name="Sheng Z."/>
            <person name="An Y."/>
            <person name="Searle S."/>
            <person name="Herrero J."/>
            <person name="Groenen M.A."/>
            <person name="Crooijmans R.P."/>
            <person name="Faraut T."/>
            <person name="Cai Q."/>
            <person name="Webster R.G."/>
            <person name="Aldridge J.R."/>
            <person name="Warren W.C."/>
            <person name="Bartschat S."/>
            <person name="Kehr S."/>
            <person name="Marz M."/>
            <person name="Stadler P.F."/>
            <person name="Smith J."/>
            <person name="Kraus R.H."/>
            <person name="Zhao Y."/>
            <person name="Ren L."/>
            <person name="Fei J."/>
            <person name="Morisson M."/>
            <person name="Kaiser P."/>
            <person name="Griffin D.K."/>
            <person name="Rao M."/>
            <person name="Pitel F."/>
            <person name="Wang J."/>
            <person name="Li N."/>
        </authorList>
    </citation>
    <scope>NUCLEOTIDE SEQUENCE [LARGE SCALE GENOMIC DNA]</scope>
</reference>
<dbReference type="AlphaFoldDB" id="R0M3A8"/>
<evidence type="ECO:0000313" key="2">
    <source>
        <dbReference type="EMBL" id="EOB08595.1"/>
    </source>
</evidence>
<accession>R0M3A8</accession>
<evidence type="ECO:0000256" key="1">
    <source>
        <dbReference type="SAM" id="MobiDB-lite"/>
    </source>
</evidence>
<protein>
    <submittedName>
        <fullName evidence="2">Uncharacterized protein</fullName>
    </submittedName>
</protein>
<dbReference type="Proteomes" id="UP000296049">
    <property type="component" value="Unassembled WGS sequence"/>
</dbReference>
<sequence>MFHKGHERLPSSTGPASNEEKQTYPHNYQGGWIAPSNKDKYSIYDLKNSFTAAEVVAMDWEFRWTEQGNILIDWQSVWVCTEVGLGVYRSVWECEPRILEGFGKAPSMQAYMKGPLHLQGRTAISGRSVCPIYAKVGYAEINDHFSSTYTDCKEFNIKKCADGMKKRRQRPSCNTRKRNN</sequence>
<organism evidence="2 3">
    <name type="scientific">Anas platyrhynchos</name>
    <name type="common">Mallard</name>
    <name type="synonym">Anas boschas</name>
    <dbReference type="NCBI Taxonomy" id="8839"/>
    <lineage>
        <taxon>Eukaryota</taxon>
        <taxon>Metazoa</taxon>
        <taxon>Chordata</taxon>
        <taxon>Craniata</taxon>
        <taxon>Vertebrata</taxon>
        <taxon>Euteleostomi</taxon>
        <taxon>Archelosauria</taxon>
        <taxon>Archosauria</taxon>
        <taxon>Dinosauria</taxon>
        <taxon>Saurischia</taxon>
        <taxon>Theropoda</taxon>
        <taxon>Coelurosauria</taxon>
        <taxon>Aves</taxon>
        <taxon>Neognathae</taxon>
        <taxon>Galloanserae</taxon>
        <taxon>Anseriformes</taxon>
        <taxon>Anatidae</taxon>
        <taxon>Anatinae</taxon>
        <taxon>Anas</taxon>
    </lineage>
</organism>
<feature type="region of interest" description="Disordered" evidence="1">
    <location>
        <begin position="1"/>
        <end position="21"/>
    </location>
</feature>
<evidence type="ECO:0000313" key="3">
    <source>
        <dbReference type="Proteomes" id="UP000296049"/>
    </source>
</evidence>
<proteinExistence type="predicted"/>